<protein>
    <submittedName>
        <fullName evidence="1">Baseplate protein</fullName>
    </submittedName>
</protein>
<reference evidence="1 2" key="1">
    <citation type="journal article" date="2017" name="Sci. Rep.">
        <title>Characterization and diversity of phages infecting Aeromonas salmonicida subsp. salmonicida.</title>
        <authorList>
            <person name="Vincent A.T."/>
            <person name="Paquet V.E."/>
            <person name="Bernatchez A."/>
            <person name="Tremblay D.M."/>
            <person name="Moineau S."/>
            <person name="Charette S.J."/>
        </authorList>
    </citation>
    <scope>NUCLEOTIDE SEQUENCE [LARGE SCALE GENOMIC DNA]</scope>
</reference>
<accession>A0A219Y9K9</accession>
<dbReference type="EMBL" id="KY290948">
    <property type="protein sequence ID" value="APU00652.1"/>
    <property type="molecule type" value="Genomic_DNA"/>
</dbReference>
<organism evidence="1 2">
    <name type="scientific">Aeromonas phage 44RR2.8t.2</name>
    <dbReference type="NCBI Taxonomy" id="1932900"/>
    <lineage>
        <taxon>Viruses</taxon>
        <taxon>Duplodnaviria</taxon>
        <taxon>Heunggongvirae</taxon>
        <taxon>Uroviricota</taxon>
        <taxon>Caudoviricetes</taxon>
        <taxon>Pantevenvirales</taxon>
        <taxon>Straboviridae</taxon>
        <taxon>Biquartavirus</taxon>
        <taxon>Biquartavirus 44RR2</taxon>
    </lineage>
</organism>
<sequence>MNIIRVKLPGGTKRFKPFTVSEYRDLLLVRNEMRSNPKERQEILDELLAEMFPEYTPFEREYIFLNVYIGSMGKALVDATFKCPKCGSTHRIRLKLTQEPMKAPELTVNNITFKFKMPEKSEAPDVLFNKTIDKISDGENEYNWSDLVDQRDELIDMISYEEFVELSKSFRSIKVSQKIQCCVEHDLSFDNMLELFEVLLNPDEIFNFYKINRALVKYDYSLDDVMSMMPVERSIVLSLVEKELKEKK</sequence>
<evidence type="ECO:0000313" key="2">
    <source>
        <dbReference type="Proteomes" id="UP000222894"/>
    </source>
</evidence>
<name>A0A219Y9K9_9CAUD</name>
<evidence type="ECO:0000313" key="1">
    <source>
        <dbReference type="EMBL" id="APU00652.1"/>
    </source>
</evidence>
<dbReference type="InterPro" id="IPR024364">
    <property type="entry name" value="Baseplate_phage_T4-like"/>
</dbReference>
<dbReference type="Proteomes" id="UP000222894">
    <property type="component" value="Genome"/>
</dbReference>
<proteinExistence type="predicted"/>
<dbReference type="Pfam" id="PF12322">
    <property type="entry name" value="T4_baseplate"/>
    <property type="match status" value="1"/>
</dbReference>